<protein>
    <submittedName>
        <fullName evidence="2">FeoB-associated Cys-rich membrane protein</fullName>
    </submittedName>
</protein>
<organism evidence="2 3">
    <name type="scientific">Paenibacillus filicis</name>
    <dbReference type="NCBI Taxonomy" id="669464"/>
    <lineage>
        <taxon>Bacteria</taxon>
        <taxon>Bacillati</taxon>
        <taxon>Bacillota</taxon>
        <taxon>Bacilli</taxon>
        <taxon>Bacillales</taxon>
        <taxon>Paenibacillaceae</taxon>
        <taxon>Paenibacillus</taxon>
    </lineage>
</organism>
<comment type="caution">
    <text evidence="2">The sequence shown here is derived from an EMBL/GenBank/DDBJ whole genome shotgun (WGS) entry which is preliminary data.</text>
</comment>
<keyword evidence="1" id="KW-1133">Transmembrane helix</keyword>
<gene>
    <name evidence="2" type="ORF">WMW72_00825</name>
</gene>
<reference evidence="2 3" key="1">
    <citation type="submission" date="2024-04" db="EMBL/GenBank/DDBJ databases">
        <title>draft genome sequnece of Paenibacillus filicis.</title>
        <authorList>
            <person name="Kim D.-U."/>
        </authorList>
    </citation>
    <scope>NUCLEOTIDE SEQUENCE [LARGE SCALE GENOMIC DNA]</scope>
    <source>
        <strain evidence="2 3">KACC14197</strain>
    </source>
</reference>
<evidence type="ECO:0000313" key="3">
    <source>
        <dbReference type="Proteomes" id="UP001469365"/>
    </source>
</evidence>
<proteinExistence type="predicted"/>
<keyword evidence="3" id="KW-1185">Reference proteome</keyword>
<accession>A0ABU9DEJ3</accession>
<dbReference type="Proteomes" id="UP001469365">
    <property type="component" value="Unassembled WGS sequence"/>
</dbReference>
<keyword evidence="1" id="KW-0472">Membrane</keyword>
<name>A0ABU9DEJ3_9BACL</name>
<evidence type="ECO:0000256" key="1">
    <source>
        <dbReference type="SAM" id="Phobius"/>
    </source>
</evidence>
<dbReference type="EMBL" id="JBBPCC010000001">
    <property type="protein sequence ID" value="MEK8126450.1"/>
    <property type="molecule type" value="Genomic_DNA"/>
</dbReference>
<keyword evidence="1" id="KW-0812">Transmembrane</keyword>
<sequence length="35" mass="4123">MSYEYLMQAVLLIVLLIAAFPAIILWSKWKKKKRG</sequence>
<feature type="transmembrane region" description="Helical" evidence="1">
    <location>
        <begin position="6"/>
        <end position="26"/>
    </location>
</feature>
<dbReference type="RefSeq" id="WP_341413508.1">
    <property type="nucleotide sequence ID" value="NZ_JBBPCC010000001.1"/>
</dbReference>
<evidence type="ECO:0000313" key="2">
    <source>
        <dbReference type="EMBL" id="MEK8126450.1"/>
    </source>
</evidence>